<keyword evidence="1" id="KW-1133">Transmembrane helix</keyword>
<sequence length="197" mass="21279">MISEMVGLDISIVMNGNVGQLPTVMALTTDVFMGEACSAETEVAAVTMYYNVSAANDITKSVNLFSHSVYLKATQMTATTYNCTTPLVPGQVYNIMNLTCYDEKGHDAFADVKKEIGKTAPATLGFNSTSITVTPPTPKPTPKPHDKYFMYICIGGGVVVVILIVAVVCCCKKRNGGKSRVHRVVYSDKTALKKDYV</sequence>
<dbReference type="InterPro" id="IPR009854">
    <property type="entry name" value="Orthoreo_P10"/>
</dbReference>
<dbReference type="AlphaFoldDB" id="A0A196SKJ8"/>
<protein>
    <submittedName>
        <fullName evidence="2">Carbohydrate-binding protein</fullName>
    </submittedName>
</protein>
<feature type="transmembrane region" description="Helical" evidence="1">
    <location>
        <begin position="148"/>
        <end position="171"/>
    </location>
</feature>
<accession>A0A196SKJ8</accession>
<reference evidence="2 3" key="1">
    <citation type="submission" date="2016-05" db="EMBL/GenBank/DDBJ databases">
        <title>Nuclear genome of Blastocystis sp. subtype 1 NandII.</title>
        <authorList>
            <person name="Gentekaki E."/>
            <person name="Curtis B."/>
            <person name="Stairs C."/>
            <person name="Eme L."/>
            <person name="Herman E."/>
            <person name="Klimes V."/>
            <person name="Arias M.C."/>
            <person name="Elias M."/>
            <person name="Hilliou F."/>
            <person name="Klute M."/>
            <person name="Malik S.-B."/>
            <person name="Pightling A."/>
            <person name="Rachubinski R."/>
            <person name="Salas D."/>
            <person name="Schlacht A."/>
            <person name="Suga H."/>
            <person name="Archibald J."/>
            <person name="Ball S.G."/>
            <person name="Clark G."/>
            <person name="Dacks J."/>
            <person name="Van Der Giezen M."/>
            <person name="Tsaousis A."/>
            <person name="Roger A."/>
        </authorList>
    </citation>
    <scope>NUCLEOTIDE SEQUENCE [LARGE SCALE GENOMIC DNA]</scope>
    <source>
        <strain evidence="3">ATCC 50177 / NandII</strain>
    </source>
</reference>
<gene>
    <name evidence="2" type="ORF">AV274_1445</name>
</gene>
<dbReference type="Pfam" id="PF07204">
    <property type="entry name" value="Orthoreo_P10"/>
    <property type="match status" value="1"/>
</dbReference>
<keyword evidence="1" id="KW-0472">Membrane</keyword>
<name>A0A196SKJ8_BLAHN</name>
<evidence type="ECO:0000256" key="1">
    <source>
        <dbReference type="SAM" id="Phobius"/>
    </source>
</evidence>
<comment type="caution">
    <text evidence="2">The sequence shown here is derived from an EMBL/GenBank/DDBJ whole genome shotgun (WGS) entry which is preliminary data.</text>
</comment>
<dbReference type="Proteomes" id="UP000078348">
    <property type="component" value="Unassembled WGS sequence"/>
</dbReference>
<proteinExistence type="predicted"/>
<keyword evidence="3" id="KW-1185">Reference proteome</keyword>
<organism evidence="2 3">
    <name type="scientific">Blastocystis sp. subtype 1 (strain ATCC 50177 / NandII)</name>
    <dbReference type="NCBI Taxonomy" id="478820"/>
    <lineage>
        <taxon>Eukaryota</taxon>
        <taxon>Sar</taxon>
        <taxon>Stramenopiles</taxon>
        <taxon>Bigyra</taxon>
        <taxon>Opalozoa</taxon>
        <taxon>Opalinata</taxon>
        <taxon>Blastocystidae</taxon>
        <taxon>Blastocystis</taxon>
    </lineage>
</organism>
<evidence type="ECO:0000313" key="2">
    <source>
        <dbReference type="EMBL" id="OAO16821.1"/>
    </source>
</evidence>
<dbReference type="EMBL" id="LXWW01000058">
    <property type="protein sequence ID" value="OAO16821.1"/>
    <property type="molecule type" value="Genomic_DNA"/>
</dbReference>
<keyword evidence="1" id="KW-0812">Transmembrane</keyword>
<evidence type="ECO:0000313" key="3">
    <source>
        <dbReference type="Proteomes" id="UP000078348"/>
    </source>
</evidence>